<keyword evidence="2" id="KW-1185">Reference proteome</keyword>
<protein>
    <submittedName>
        <fullName evidence="1">Uncharacterized protein</fullName>
    </submittedName>
</protein>
<dbReference type="EMBL" id="AMSI01000003">
    <property type="protein sequence ID" value="EKF43311.1"/>
    <property type="molecule type" value="Genomic_DNA"/>
</dbReference>
<dbReference type="STRING" id="721133.SAMN05216176_101357"/>
<proteinExistence type="predicted"/>
<dbReference type="AlphaFoldDB" id="K2P7U7"/>
<gene>
    <name evidence="1" type="ORF">NA8A_04748</name>
</gene>
<evidence type="ECO:0000313" key="2">
    <source>
        <dbReference type="Proteomes" id="UP000007374"/>
    </source>
</evidence>
<comment type="caution">
    <text evidence="1">The sequence shown here is derived from an EMBL/GenBank/DDBJ whole genome shotgun (WGS) entry which is preliminary data.</text>
</comment>
<name>K2P7U7_9HYPH</name>
<evidence type="ECO:0000313" key="1">
    <source>
        <dbReference type="EMBL" id="EKF43311.1"/>
    </source>
</evidence>
<dbReference type="RefSeq" id="WP_009449501.1">
    <property type="nucleotide sequence ID" value="NZ_AMSI01000003.1"/>
</dbReference>
<accession>K2P7U7</accession>
<dbReference type="Proteomes" id="UP000007374">
    <property type="component" value="Unassembled WGS sequence"/>
</dbReference>
<sequence length="90" mass="9975">MIAVADSPSPQYPTQTRFMEAMAGVINLELRKRGHSGAELIEFRWDERQGQEPIVTIVAGPGKAPLTVARLREAYEALKKARRAARKEAA</sequence>
<dbReference type="PATRIC" id="fig|1231190.3.peg.992"/>
<organism evidence="1 2">
    <name type="scientific">Nitratireductor indicus C115</name>
    <dbReference type="NCBI Taxonomy" id="1231190"/>
    <lineage>
        <taxon>Bacteria</taxon>
        <taxon>Pseudomonadati</taxon>
        <taxon>Pseudomonadota</taxon>
        <taxon>Alphaproteobacteria</taxon>
        <taxon>Hyphomicrobiales</taxon>
        <taxon>Phyllobacteriaceae</taxon>
        <taxon>Nitratireductor</taxon>
    </lineage>
</organism>
<reference evidence="1 2" key="1">
    <citation type="journal article" date="2012" name="J. Bacteriol.">
        <title>Genome Sequence of Nitratireductor indicus Type Strain C115.</title>
        <authorList>
            <person name="Lai Q."/>
            <person name="Li G."/>
            <person name="Yu Z."/>
            <person name="Shao Z."/>
        </authorList>
    </citation>
    <scope>NUCLEOTIDE SEQUENCE [LARGE SCALE GENOMIC DNA]</scope>
    <source>
        <strain evidence="1 2">C115</strain>
    </source>
</reference>